<dbReference type="SUPFAM" id="SSF53474">
    <property type="entry name" value="alpha/beta-Hydrolases"/>
    <property type="match status" value="1"/>
</dbReference>
<feature type="region of interest" description="Disordered" evidence="2">
    <location>
        <begin position="25"/>
        <end position="48"/>
    </location>
</feature>
<dbReference type="NCBIfam" id="TIGR00976">
    <property type="entry name" value="CocE_NonD"/>
    <property type="match status" value="1"/>
</dbReference>
<feature type="chain" id="PRO_5047423204" evidence="3">
    <location>
        <begin position="29"/>
        <end position="616"/>
    </location>
</feature>
<dbReference type="InterPro" id="IPR029058">
    <property type="entry name" value="AB_hydrolase_fold"/>
</dbReference>
<evidence type="ECO:0000256" key="1">
    <source>
        <dbReference type="ARBA" id="ARBA00022801"/>
    </source>
</evidence>
<dbReference type="Proteomes" id="UP001597351">
    <property type="component" value="Unassembled WGS sequence"/>
</dbReference>
<organism evidence="5 6">
    <name type="scientific">Nocardioides aestuarii</name>
    <dbReference type="NCBI Taxonomy" id="252231"/>
    <lineage>
        <taxon>Bacteria</taxon>
        <taxon>Bacillati</taxon>
        <taxon>Actinomycetota</taxon>
        <taxon>Actinomycetes</taxon>
        <taxon>Propionibacteriales</taxon>
        <taxon>Nocardioidaceae</taxon>
        <taxon>Nocardioides</taxon>
    </lineage>
</organism>
<reference evidence="6" key="1">
    <citation type="journal article" date="2019" name="Int. J. Syst. Evol. Microbiol.">
        <title>The Global Catalogue of Microorganisms (GCM) 10K type strain sequencing project: providing services to taxonomists for standard genome sequencing and annotation.</title>
        <authorList>
            <consortium name="The Broad Institute Genomics Platform"/>
            <consortium name="The Broad Institute Genome Sequencing Center for Infectious Disease"/>
            <person name="Wu L."/>
            <person name="Ma J."/>
        </authorList>
    </citation>
    <scope>NUCLEOTIDE SEQUENCE [LARGE SCALE GENOMIC DNA]</scope>
    <source>
        <strain evidence="6">CGMCC 1.12477</strain>
    </source>
</reference>
<keyword evidence="6" id="KW-1185">Reference proteome</keyword>
<accession>A0ABW4TJY5</accession>
<dbReference type="RefSeq" id="WP_343916976.1">
    <property type="nucleotide sequence ID" value="NZ_BAAAJT010000002.1"/>
</dbReference>
<keyword evidence="3" id="KW-0732">Signal</keyword>
<keyword evidence="1 5" id="KW-0378">Hydrolase</keyword>
<dbReference type="InterPro" id="IPR008979">
    <property type="entry name" value="Galactose-bd-like_sf"/>
</dbReference>
<dbReference type="EMBL" id="JBHUGD010000003">
    <property type="protein sequence ID" value="MFD1946638.1"/>
    <property type="molecule type" value="Genomic_DNA"/>
</dbReference>
<dbReference type="InterPro" id="IPR013736">
    <property type="entry name" value="Xaa-Pro_dipept_C"/>
</dbReference>
<evidence type="ECO:0000256" key="3">
    <source>
        <dbReference type="SAM" id="SignalP"/>
    </source>
</evidence>
<dbReference type="Gene3D" id="2.60.120.260">
    <property type="entry name" value="Galactose-binding domain-like"/>
    <property type="match status" value="1"/>
</dbReference>
<dbReference type="SMART" id="SM00939">
    <property type="entry name" value="PepX_C"/>
    <property type="match status" value="1"/>
</dbReference>
<name>A0ABW4TJY5_9ACTN</name>
<dbReference type="PANTHER" id="PTHR43056:SF10">
    <property type="entry name" value="COCE_NOND FAMILY, PUTATIVE (AFU_ORTHOLOGUE AFUA_7G00600)-RELATED"/>
    <property type="match status" value="1"/>
</dbReference>
<dbReference type="InterPro" id="IPR005674">
    <property type="entry name" value="CocE/Ser_esterase"/>
</dbReference>
<dbReference type="Gene3D" id="1.10.3020.10">
    <property type="entry name" value="alpha-amino acid ester hydrolase ( Helical cap domain)"/>
    <property type="match status" value="1"/>
</dbReference>
<dbReference type="Gene3D" id="3.40.50.1820">
    <property type="entry name" value="alpha/beta hydrolase"/>
    <property type="match status" value="1"/>
</dbReference>
<feature type="signal peptide" evidence="3">
    <location>
        <begin position="1"/>
        <end position="28"/>
    </location>
</feature>
<dbReference type="InterPro" id="IPR000383">
    <property type="entry name" value="Xaa-Pro-like_dom"/>
</dbReference>
<protein>
    <submittedName>
        <fullName evidence="5">CocE/NonD family hydrolase</fullName>
    </submittedName>
</protein>
<dbReference type="Pfam" id="PF02129">
    <property type="entry name" value="Peptidase_S15"/>
    <property type="match status" value="1"/>
</dbReference>
<proteinExistence type="predicted"/>
<dbReference type="SUPFAM" id="SSF49785">
    <property type="entry name" value="Galactose-binding domain-like"/>
    <property type="match status" value="1"/>
</dbReference>
<feature type="domain" description="Xaa-Pro dipeptidyl-peptidase C-terminal" evidence="4">
    <location>
        <begin position="344"/>
        <end position="612"/>
    </location>
</feature>
<sequence length="616" mass="65500">MGRRITVLTTVALVAAGLVATGPAPAGAAAESGWQPRPARFDGSTTRTDLRIPMDDGVVLRGDLTLPTGADGEPVDRRLPVIVTITAYNKSATGGAAGGLAGAPPDYLVSRGYAQLTVDARGTGSSGGVWGAFSRREAKDAGAVVEWAHSRRWSNGRVGMSGPSYMGISQLFAASRKPAGLRAIFPQVPAADVYRDVVASGGQVDVGFIPLWLGLVTGAGLVPPAYGAEEPESGFGTLVDRLMTATTFTAPLLTDAVLGRDPAYDGRFYRDRSPIEVIDRVDVPTFLVGGQDDLFQRGTPMVFDALRRRGVPVKMVVGPWDHLQGSAGTGLEDAGYGTLSELQLRWFDHYVRGKADPALDADIPPMTYYEQGTDRWVSKGQWLARDLEPTTLRLSGSAVPALSPGSLTQGEVTTGESVLPPVPVSGLCTRSANQWTAGIMQQVWADNPCLRDNRLNDLTGAVFETEPLASPLRIQGPINARLFTSTPSGDGMWSVTVEDVAPDGTVDRLTGGWQVISHRALDRARSTYVDGALVQPWHPFTRTARAPLADGEVAPVDVEVFPTGAAIRPGHRLRVSVQAFDVPHLLPPVPDLPSTLVPLTIHTSPRHPSTITLPTR</sequence>
<evidence type="ECO:0000313" key="6">
    <source>
        <dbReference type="Proteomes" id="UP001597351"/>
    </source>
</evidence>
<evidence type="ECO:0000256" key="2">
    <source>
        <dbReference type="SAM" id="MobiDB-lite"/>
    </source>
</evidence>
<dbReference type="Pfam" id="PF08530">
    <property type="entry name" value="PepX_C"/>
    <property type="match status" value="1"/>
</dbReference>
<comment type="caution">
    <text evidence="5">The sequence shown here is derived from an EMBL/GenBank/DDBJ whole genome shotgun (WGS) entry which is preliminary data.</text>
</comment>
<gene>
    <name evidence="5" type="ORF">ACFSDE_07535</name>
</gene>
<evidence type="ECO:0000313" key="5">
    <source>
        <dbReference type="EMBL" id="MFD1946638.1"/>
    </source>
</evidence>
<dbReference type="InterPro" id="IPR050585">
    <property type="entry name" value="Xaa-Pro_dipeptidyl-ppase/CocE"/>
</dbReference>
<dbReference type="GO" id="GO:0016787">
    <property type="term" value="F:hydrolase activity"/>
    <property type="evidence" value="ECO:0007669"/>
    <property type="project" value="UniProtKB-KW"/>
</dbReference>
<dbReference type="PANTHER" id="PTHR43056">
    <property type="entry name" value="PEPTIDASE S9 PROLYL OLIGOPEPTIDASE"/>
    <property type="match status" value="1"/>
</dbReference>
<evidence type="ECO:0000259" key="4">
    <source>
        <dbReference type="SMART" id="SM00939"/>
    </source>
</evidence>